<feature type="transmembrane region" description="Helical" evidence="15">
    <location>
        <begin position="43"/>
        <end position="65"/>
    </location>
</feature>
<dbReference type="RefSeq" id="WP_089336685.1">
    <property type="nucleotide sequence ID" value="NZ_FZNO01000011.1"/>
</dbReference>
<evidence type="ECO:0000256" key="11">
    <source>
        <dbReference type="ARBA" id="ARBA00042148"/>
    </source>
</evidence>
<evidence type="ECO:0000256" key="10">
    <source>
        <dbReference type="ARBA" id="ARBA00040508"/>
    </source>
</evidence>
<keyword evidence="15" id="KW-1133">Transmembrane helix</keyword>
<evidence type="ECO:0000256" key="9">
    <source>
        <dbReference type="ARBA" id="ARBA00037408"/>
    </source>
</evidence>
<dbReference type="GO" id="GO:0005886">
    <property type="term" value="C:plasma membrane"/>
    <property type="evidence" value="ECO:0007669"/>
    <property type="project" value="UniProtKB-SubCell"/>
</dbReference>
<dbReference type="AlphaFoldDB" id="A0A238X3W2"/>
<comment type="similarity">
    <text evidence="3">Belongs to the NodC/HAS family.</text>
</comment>
<dbReference type="Pfam" id="PF00535">
    <property type="entry name" value="Glycos_transf_2"/>
    <property type="match status" value="1"/>
</dbReference>
<evidence type="ECO:0000256" key="1">
    <source>
        <dbReference type="ARBA" id="ARBA00004236"/>
    </source>
</evidence>
<evidence type="ECO:0000256" key="13">
    <source>
        <dbReference type="ARBA" id="ARBA00047709"/>
    </source>
</evidence>
<gene>
    <name evidence="17" type="ORF">SAMN06272737_11113</name>
</gene>
<dbReference type="GO" id="GO:0050501">
    <property type="term" value="F:hyaluronan synthase activity"/>
    <property type="evidence" value="ECO:0007669"/>
    <property type="project" value="UniProtKB-EC"/>
</dbReference>
<evidence type="ECO:0000256" key="6">
    <source>
        <dbReference type="ARBA" id="ARBA00022676"/>
    </source>
</evidence>
<organism evidence="17 18">
    <name type="scientific">Blastococcus mobilis</name>
    <dbReference type="NCBI Taxonomy" id="1938746"/>
    <lineage>
        <taxon>Bacteria</taxon>
        <taxon>Bacillati</taxon>
        <taxon>Actinomycetota</taxon>
        <taxon>Actinomycetes</taxon>
        <taxon>Geodermatophilales</taxon>
        <taxon>Geodermatophilaceae</taxon>
        <taxon>Blastococcus</taxon>
    </lineage>
</organism>
<evidence type="ECO:0000256" key="7">
    <source>
        <dbReference type="ARBA" id="ARBA00022679"/>
    </source>
</evidence>
<keyword evidence="6" id="KW-0328">Glycosyltransferase</keyword>
<evidence type="ECO:0000256" key="8">
    <source>
        <dbReference type="ARBA" id="ARBA00023136"/>
    </source>
</evidence>
<proteinExistence type="inferred from homology"/>
<dbReference type="GO" id="GO:0085029">
    <property type="term" value="P:extracellular matrix assembly"/>
    <property type="evidence" value="ECO:0007669"/>
    <property type="project" value="TreeGrafter"/>
</dbReference>
<dbReference type="EMBL" id="FZNO01000011">
    <property type="protein sequence ID" value="SNR52539.1"/>
    <property type="molecule type" value="Genomic_DNA"/>
</dbReference>
<name>A0A238X3W2_9ACTN</name>
<keyword evidence="18" id="KW-1185">Reference proteome</keyword>
<comment type="subcellular location">
    <subcellularLocation>
        <location evidence="1">Cell membrane</location>
    </subcellularLocation>
</comment>
<evidence type="ECO:0000256" key="2">
    <source>
        <dbReference type="ARBA" id="ARBA00004698"/>
    </source>
</evidence>
<dbReference type="SUPFAM" id="SSF53448">
    <property type="entry name" value="Nucleotide-diphospho-sugar transferases"/>
    <property type="match status" value="1"/>
</dbReference>
<evidence type="ECO:0000313" key="17">
    <source>
        <dbReference type="EMBL" id="SNR52539.1"/>
    </source>
</evidence>
<feature type="domain" description="Glycosyltransferase 2-like" evidence="16">
    <location>
        <begin position="78"/>
        <end position="245"/>
    </location>
</feature>
<comment type="pathway">
    <text evidence="2">Glycan biosynthesis; hyaluronan biosynthesis.</text>
</comment>
<protein>
    <recommendedName>
        <fullName evidence="10">Hyaluronan synthase</fullName>
        <ecNumber evidence="4">2.4.1.212</ecNumber>
    </recommendedName>
    <alternativeName>
        <fullName evidence="12">Hyaluronate synthase</fullName>
    </alternativeName>
    <alternativeName>
        <fullName evidence="11">Hyaluronic acid synthase</fullName>
    </alternativeName>
</protein>
<keyword evidence="7" id="KW-0808">Transferase</keyword>
<dbReference type="Proteomes" id="UP000198403">
    <property type="component" value="Unassembled WGS sequence"/>
</dbReference>
<dbReference type="EC" id="2.4.1.212" evidence="4"/>
<evidence type="ECO:0000313" key="18">
    <source>
        <dbReference type="Proteomes" id="UP000198403"/>
    </source>
</evidence>
<dbReference type="PANTHER" id="PTHR22913:SF12">
    <property type="entry name" value="MANNURONAN SYNTHASE"/>
    <property type="match status" value="1"/>
</dbReference>
<feature type="transmembrane region" description="Helical" evidence="15">
    <location>
        <begin position="387"/>
        <end position="408"/>
    </location>
</feature>
<dbReference type="PANTHER" id="PTHR22913">
    <property type="entry name" value="HYALURONAN SYNTHASE"/>
    <property type="match status" value="1"/>
</dbReference>
<evidence type="ECO:0000256" key="3">
    <source>
        <dbReference type="ARBA" id="ARBA00006782"/>
    </source>
</evidence>
<keyword evidence="8 15" id="KW-0472">Membrane</keyword>
<feature type="transmembrane region" description="Helical" evidence="15">
    <location>
        <begin position="12"/>
        <end position="31"/>
    </location>
</feature>
<accession>A0A238X3W2</accession>
<dbReference type="Gene3D" id="3.90.550.10">
    <property type="entry name" value="Spore Coat Polysaccharide Biosynthesis Protein SpsA, Chain A"/>
    <property type="match status" value="1"/>
</dbReference>
<comment type="catalytic activity">
    <reaction evidence="13">
        <text>[hyaluronan](n) + UDP-N-acetyl-alpha-D-glucosamine = N-acetyl-beta-D-glucosaminyl-(1-&gt;4)-[hyaluronan](n) + UDP + H(+)</text>
        <dbReference type="Rhea" id="RHEA:20465"/>
        <dbReference type="Rhea" id="RHEA-COMP:12583"/>
        <dbReference type="Rhea" id="RHEA-COMP:12585"/>
        <dbReference type="ChEBI" id="CHEBI:15378"/>
        <dbReference type="ChEBI" id="CHEBI:57705"/>
        <dbReference type="ChEBI" id="CHEBI:58223"/>
        <dbReference type="ChEBI" id="CHEBI:132153"/>
        <dbReference type="ChEBI" id="CHEBI:132154"/>
        <dbReference type="EC" id="2.4.1.212"/>
    </reaction>
</comment>
<evidence type="ECO:0000256" key="14">
    <source>
        <dbReference type="ARBA" id="ARBA00048168"/>
    </source>
</evidence>
<evidence type="ECO:0000259" key="16">
    <source>
        <dbReference type="Pfam" id="PF00535"/>
    </source>
</evidence>
<dbReference type="InterPro" id="IPR029044">
    <property type="entry name" value="Nucleotide-diphossugar_trans"/>
</dbReference>
<evidence type="ECO:0000256" key="12">
    <source>
        <dbReference type="ARBA" id="ARBA00043237"/>
    </source>
</evidence>
<reference evidence="17 18" key="1">
    <citation type="submission" date="2017-06" db="EMBL/GenBank/DDBJ databases">
        <authorList>
            <person name="Kim H.J."/>
            <person name="Triplett B.A."/>
        </authorList>
    </citation>
    <scope>NUCLEOTIDE SEQUENCE [LARGE SCALE GENOMIC DNA]</scope>
    <source>
        <strain evidence="17 18">DSM 44272</strain>
    </source>
</reference>
<feature type="transmembrane region" description="Helical" evidence="15">
    <location>
        <begin position="361"/>
        <end position="380"/>
    </location>
</feature>
<evidence type="ECO:0000256" key="15">
    <source>
        <dbReference type="SAM" id="Phobius"/>
    </source>
</evidence>
<evidence type="ECO:0000256" key="4">
    <source>
        <dbReference type="ARBA" id="ARBA00012207"/>
    </source>
</evidence>
<comment type="function">
    <text evidence="9">Glycosaminoglycan synthesis. The hyaluronic acid capsule is involved in the pathogenicity of group A Streptococci; it may be the major virulence determinant.</text>
</comment>
<evidence type="ECO:0000256" key="5">
    <source>
        <dbReference type="ARBA" id="ARBA00022475"/>
    </source>
</evidence>
<keyword evidence="5" id="KW-1003">Cell membrane</keyword>
<feature type="transmembrane region" description="Helical" evidence="15">
    <location>
        <begin position="327"/>
        <end position="349"/>
    </location>
</feature>
<sequence>MKLLNVSLGTVLRLVILGYAVAILYMIWMARELTIASLTRDPLFATYSIAVLCYVLGRFAVALFYRPTKDIGYRRWVSVIIPAFNEEEGILGTIESIVRSDYPAAQVEVVVVNDGSTDGTWSQILAAKARWPQIRAIDLNANYGKRAAMAEGIRRSGGDVLVFVDSDSYLRSDALANLVAPFTDDRVGGVVGHAEVKNRHATWITKMQQVRYYAAFRIIKGTESLLSGTVICASGCCAAYRRDVLTPFLHEWEFQTFLGRPATFGDDRALTNRVLQTHRVVYQSTARAETVAPDTLRRFLRQQLRWKKSWLRESLYVVRYFWRKNPLAALFTYASIGFPLFAPIVVVHAVWSGLSGGAGTLWFYAVGSYAMAVLYSLYYAFVRRDGLWFHGMTFVAIYMTTLVFQTYWGMLTMRDTRWGTRDSTVEHRPVDQQRVTDLAPGTTPVLDVTGGDLDLVETDA</sequence>
<dbReference type="GO" id="GO:0030213">
    <property type="term" value="P:hyaluronan biosynthetic process"/>
    <property type="evidence" value="ECO:0007669"/>
    <property type="project" value="TreeGrafter"/>
</dbReference>
<comment type="catalytic activity">
    <reaction evidence="14">
        <text>N-acetyl-beta-D-glucosaminyl-(1-&gt;4)-[hyaluronan](n) + UDP-alpha-D-glucuronate = [hyaluronan](n+1) + UDP + H(+)</text>
        <dbReference type="Rhea" id="RHEA:12528"/>
        <dbReference type="Rhea" id="RHEA-COMP:12585"/>
        <dbReference type="Rhea" id="RHEA-COMP:12587"/>
        <dbReference type="ChEBI" id="CHEBI:15378"/>
        <dbReference type="ChEBI" id="CHEBI:58052"/>
        <dbReference type="ChEBI" id="CHEBI:58223"/>
        <dbReference type="ChEBI" id="CHEBI:132153"/>
        <dbReference type="ChEBI" id="CHEBI:132154"/>
        <dbReference type="EC" id="2.4.1.212"/>
    </reaction>
</comment>
<keyword evidence="15" id="KW-0812">Transmembrane</keyword>
<dbReference type="InterPro" id="IPR001173">
    <property type="entry name" value="Glyco_trans_2-like"/>
</dbReference>